<protein>
    <submittedName>
        <fullName evidence="1">Nucleotidyl transferase AbiEii/AbiGii toxin family protein</fullName>
    </submittedName>
</protein>
<organism evidence="1 2">
    <name type="scientific">Mycobacterium servetii</name>
    <dbReference type="NCBI Taxonomy" id="3237418"/>
    <lineage>
        <taxon>Bacteria</taxon>
        <taxon>Bacillati</taxon>
        <taxon>Actinomycetota</taxon>
        <taxon>Actinomycetes</taxon>
        <taxon>Mycobacteriales</taxon>
        <taxon>Mycobacteriaceae</taxon>
        <taxon>Mycobacterium</taxon>
    </lineage>
</organism>
<dbReference type="Pfam" id="PF08843">
    <property type="entry name" value="AbiEii"/>
    <property type="match status" value="1"/>
</dbReference>
<sequence length="340" mass="37288">MSWSNDYRSERAFWVALRTRATQQSRTDHTHSSQELIRQFVIQRFIARLFTDTDSTPWVVAGGTGMLIRMPGARATRDLDLTTLTPDLGEPHAVQQALSTATGAHDADPFIYTVDTGKPFTGAVRGTKLRITAAISTDRAATFGLDVAADTILVSDIEHQQMQPAVPGMRGLPTLPSVPLFPLASQIADKVVGVMYRDDKNRSANRYRDLVDLALYAQSVDVSAAALRSALAARAATRDQPPPDRIEIPPGWEAGYARTAAPTSLPVPLRDAATAADVVNAWLQPVLSGSIAAEHIWDHSASAWRPPDHAPHRPGEVWVRPHTRDGRDIADYYRRAPRRP</sequence>
<keyword evidence="2" id="KW-1185">Reference proteome</keyword>
<proteinExistence type="predicted"/>
<dbReference type="EMBL" id="JBGEDP010000002">
    <property type="protein sequence ID" value="MEY8018841.1"/>
    <property type="molecule type" value="Genomic_DNA"/>
</dbReference>
<dbReference type="InterPro" id="IPR014942">
    <property type="entry name" value="AbiEii"/>
</dbReference>
<evidence type="ECO:0000313" key="1">
    <source>
        <dbReference type="EMBL" id="MEY8018841.1"/>
    </source>
</evidence>
<dbReference type="Proteomes" id="UP001564760">
    <property type="component" value="Unassembled WGS sequence"/>
</dbReference>
<dbReference type="GO" id="GO:0016740">
    <property type="term" value="F:transferase activity"/>
    <property type="evidence" value="ECO:0007669"/>
    <property type="project" value="UniProtKB-KW"/>
</dbReference>
<gene>
    <name evidence="1" type="ORF">AB8998_29630</name>
</gene>
<dbReference type="RefSeq" id="WP_369741906.1">
    <property type="nucleotide sequence ID" value="NZ_JBGEDP010000002.1"/>
</dbReference>
<name>A0ABV4CBH3_9MYCO</name>
<evidence type="ECO:0000313" key="2">
    <source>
        <dbReference type="Proteomes" id="UP001564760"/>
    </source>
</evidence>
<reference evidence="1 2" key="1">
    <citation type="submission" date="2024-08" db="EMBL/GenBank/DDBJ databases">
        <title>Mycobacterium servetensis sp. nov., a novel rapid-growing mycobacterial species recovered from a human patient in Zaragoza, Spain.</title>
        <authorList>
            <person name="Tristancho-Baro A.I."/>
            <person name="Buenestado-Serrano S."/>
            <person name="Garcia De Viedma D."/>
            <person name="Milagro-Beamonte A."/>
            <person name="Burillo N."/>
            <person name="Sanz S."/>
            <person name="Lopez-Calleja A.I."/>
            <person name="Penas-Utrilla D."/>
            <person name="Guardingo M."/>
            <person name="Garcia M.J."/>
            <person name="Vinuelas-Bayon J."/>
        </authorList>
    </citation>
    <scope>NUCLEOTIDE SEQUENCE [LARGE SCALE GENOMIC DNA]</scope>
    <source>
        <strain evidence="2">HUMS_12744610</strain>
    </source>
</reference>
<comment type="caution">
    <text evidence="1">The sequence shown here is derived from an EMBL/GenBank/DDBJ whole genome shotgun (WGS) entry which is preliminary data.</text>
</comment>
<keyword evidence="1" id="KW-0808">Transferase</keyword>
<accession>A0ABV4CBH3</accession>